<reference evidence="1" key="1">
    <citation type="submission" date="2021-06" db="EMBL/GenBank/DDBJ databases">
        <authorList>
            <person name="Kallberg Y."/>
            <person name="Tangrot J."/>
            <person name="Rosling A."/>
        </authorList>
    </citation>
    <scope>NUCLEOTIDE SEQUENCE</scope>
    <source>
        <strain evidence="1">FL130A</strain>
    </source>
</reference>
<dbReference type="InterPro" id="IPR006597">
    <property type="entry name" value="Sel1-like"/>
</dbReference>
<dbReference type="Gene3D" id="1.25.40.10">
    <property type="entry name" value="Tetratricopeptide repeat domain"/>
    <property type="match status" value="2"/>
</dbReference>
<dbReference type="SUPFAM" id="SSF81901">
    <property type="entry name" value="HCP-like"/>
    <property type="match status" value="1"/>
</dbReference>
<dbReference type="EMBL" id="CAJVPS010003875">
    <property type="protein sequence ID" value="CAG8595599.1"/>
    <property type="molecule type" value="Genomic_DNA"/>
</dbReference>
<sequence length="273" mass="31572">MNNSKNFKEDENDDINLIKEALNKLLDLKNSGQPDQDVVNGLKEWIKNQANKDIETIFKLVELHHASNPEFLYLLGYLTNYGLGTDENPVAAFKYYYKVAERGLNYGQARIAWCFYKGLGVKVDHVKAFEWYQKAAENNHLCSQFNLGLFYSQGIGTKKNLEMGFKWVQVAANHGDLLAQFELAKMYLSGNGTKKDYRKANYWLWKTADTRVLHLKEDCLFNLASISANGMGIKRDFHQALRLYRRVLILNNGYSWGFKSTLQSLFEPQEWIL</sequence>
<dbReference type="InterPro" id="IPR052945">
    <property type="entry name" value="Mitotic_Regulator"/>
</dbReference>
<keyword evidence="2" id="KW-1185">Reference proteome</keyword>
<proteinExistence type="predicted"/>
<comment type="caution">
    <text evidence="1">The sequence shown here is derived from an EMBL/GenBank/DDBJ whole genome shotgun (WGS) entry which is preliminary data.</text>
</comment>
<dbReference type="OrthoDB" id="272077at2759"/>
<evidence type="ECO:0000313" key="2">
    <source>
        <dbReference type="Proteomes" id="UP000789508"/>
    </source>
</evidence>
<protein>
    <submittedName>
        <fullName evidence="1">8911_t:CDS:1</fullName>
    </submittedName>
</protein>
<evidence type="ECO:0000313" key="1">
    <source>
        <dbReference type="EMBL" id="CAG8595599.1"/>
    </source>
</evidence>
<dbReference type="PANTHER" id="PTHR43628:SF1">
    <property type="entry name" value="CHITIN SYNTHASE REGULATORY FACTOR 2-RELATED"/>
    <property type="match status" value="1"/>
</dbReference>
<accession>A0A9N9GE35</accession>
<name>A0A9N9GE35_9GLOM</name>
<organism evidence="1 2">
    <name type="scientific">Ambispora leptoticha</name>
    <dbReference type="NCBI Taxonomy" id="144679"/>
    <lineage>
        <taxon>Eukaryota</taxon>
        <taxon>Fungi</taxon>
        <taxon>Fungi incertae sedis</taxon>
        <taxon>Mucoromycota</taxon>
        <taxon>Glomeromycotina</taxon>
        <taxon>Glomeromycetes</taxon>
        <taxon>Archaeosporales</taxon>
        <taxon>Ambisporaceae</taxon>
        <taxon>Ambispora</taxon>
    </lineage>
</organism>
<dbReference type="AlphaFoldDB" id="A0A9N9GE35"/>
<dbReference type="SMART" id="SM00671">
    <property type="entry name" value="SEL1"/>
    <property type="match status" value="5"/>
</dbReference>
<dbReference type="PANTHER" id="PTHR43628">
    <property type="entry name" value="ACTIVATOR OF C KINASE PROTEIN 1-RELATED"/>
    <property type="match status" value="1"/>
</dbReference>
<gene>
    <name evidence="1" type="ORF">ALEPTO_LOCUS7904</name>
</gene>
<dbReference type="Pfam" id="PF08238">
    <property type="entry name" value="Sel1"/>
    <property type="match status" value="5"/>
</dbReference>
<dbReference type="InterPro" id="IPR011990">
    <property type="entry name" value="TPR-like_helical_dom_sf"/>
</dbReference>
<dbReference type="Proteomes" id="UP000789508">
    <property type="component" value="Unassembled WGS sequence"/>
</dbReference>